<dbReference type="InterPro" id="IPR043502">
    <property type="entry name" value="DNA/RNA_pol_sf"/>
</dbReference>
<comment type="caution">
    <text evidence="2">The sequence shown here is derived from an EMBL/GenBank/DDBJ whole genome shotgun (WGS) entry which is preliminary data.</text>
</comment>
<dbReference type="Pfam" id="PF00078">
    <property type="entry name" value="RVT_1"/>
    <property type="match status" value="1"/>
</dbReference>
<evidence type="ECO:0000313" key="2">
    <source>
        <dbReference type="EMBL" id="KAL3682895.1"/>
    </source>
</evidence>
<gene>
    <name evidence="2" type="ORF">R1sor_000917</name>
</gene>
<dbReference type="EMBL" id="JBJQOH010000006">
    <property type="protein sequence ID" value="KAL3682895.1"/>
    <property type="molecule type" value="Genomic_DNA"/>
</dbReference>
<sequence length="187" mass="21546">MVRRVWALQKLLARDSKGVIKLIPKTEETSWLKKWRPITLLPTTYKIIAKIIAGRLKDMIPGLVDRQQTGFIAGRDIKENVLSLRLAQEWAAVTGQDAIFVKLDFQKAYDRNPKTALVAWDRIAQRKQDGGLNWSRFRDKAAAMHIKCILGIVEGEETEWAQLARSLILRTMREGSYQRERCQWAVS</sequence>
<name>A0ABD3GXN8_9MARC</name>
<organism evidence="2 3">
    <name type="scientific">Riccia sorocarpa</name>
    <dbReference type="NCBI Taxonomy" id="122646"/>
    <lineage>
        <taxon>Eukaryota</taxon>
        <taxon>Viridiplantae</taxon>
        <taxon>Streptophyta</taxon>
        <taxon>Embryophyta</taxon>
        <taxon>Marchantiophyta</taxon>
        <taxon>Marchantiopsida</taxon>
        <taxon>Marchantiidae</taxon>
        <taxon>Marchantiales</taxon>
        <taxon>Ricciaceae</taxon>
        <taxon>Riccia</taxon>
    </lineage>
</organism>
<feature type="domain" description="Reverse transcriptase" evidence="1">
    <location>
        <begin position="23"/>
        <end position="111"/>
    </location>
</feature>
<reference evidence="2 3" key="1">
    <citation type="submission" date="2024-09" db="EMBL/GenBank/DDBJ databases">
        <title>Chromosome-scale assembly of Riccia sorocarpa.</title>
        <authorList>
            <person name="Paukszto L."/>
        </authorList>
    </citation>
    <scope>NUCLEOTIDE SEQUENCE [LARGE SCALE GENOMIC DNA]</scope>
    <source>
        <strain evidence="2">LP-2024</strain>
        <tissue evidence="2">Aerial parts of the thallus</tissue>
    </source>
</reference>
<dbReference type="Proteomes" id="UP001633002">
    <property type="component" value="Unassembled WGS sequence"/>
</dbReference>
<keyword evidence="3" id="KW-1185">Reference proteome</keyword>
<evidence type="ECO:0000259" key="1">
    <source>
        <dbReference type="Pfam" id="PF00078"/>
    </source>
</evidence>
<dbReference type="SUPFAM" id="SSF56672">
    <property type="entry name" value="DNA/RNA polymerases"/>
    <property type="match status" value="1"/>
</dbReference>
<dbReference type="InterPro" id="IPR000477">
    <property type="entry name" value="RT_dom"/>
</dbReference>
<dbReference type="PANTHER" id="PTHR19446">
    <property type="entry name" value="REVERSE TRANSCRIPTASES"/>
    <property type="match status" value="1"/>
</dbReference>
<accession>A0ABD3GXN8</accession>
<protein>
    <recommendedName>
        <fullName evidence="1">Reverse transcriptase domain-containing protein</fullName>
    </recommendedName>
</protein>
<dbReference type="AlphaFoldDB" id="A0ABD3GXN8"/>
<proteinExistence type="predicted"/>
<evidence type="ECO:0000313" key="3">
    <source>
        <dbReference type="Proteomes" id="UP001633002"/>
    </source>
</evidence>